<evidence type="ECO:0000313" key="3">
    <source>
        <dbReference type="Proteomes" id="UP001519538"/>
    </source>
</evidence>
<dbReference type="Gene3D" id="3.30.70.100">
    <property type="match status" value="1"/>
</dbReference>
<name>A0ABS5SQ44_9PROT</name>
<sequence>MTYPASSDAKFDRDYYTAHHIPLVNRIWGPLGLISATAFFPSPTDNGNLAICECVFTGESALKAALDSPDTPVVMDDVKNFTAIEPVILKGVAL</sequence>
<organism evidence="2 3">
    <name type="scientific">Komagataeibacter oboediens</name>
    <dbReference type="NCBI Taxonomy" id="65958"/>
    <lineage>
        <taxon>Bacteria</taxon>
        <taxon>Pseudomonadati</taxon>
        <taxon>Pseudomonadota</taxon>
        <taxon>Alphaproteobacteria</taxon>
        <taxon>Acetobacterales</taxon>
        <taxon>Acetobacteraceae</taxon>
        <taxon>Komagataeibacter</taxon>
    </lineage>
</organism>
<dbReference type="PANTHER" id="PTHR40260">
    <property type="entry name" value="BLR8190 PROTEIN"/>
    <property type="match status" value="1"/>
</dbReference>
<evidence type="ECO:0000313" key="2">
    <source>
        <dbReference type="EMBL" id="MBT0676407.1"/>
    </source>
</evidence>
<dbReference type="InterPro" id="IPR009799">
    <property type="entry name" value="EthD_dom"/>
</dbReference>
<reference evidence="2 3" key="1">
    <citation type="journal article" date="2021" name="Astrobiology">
        <title>Bacterial Cellulose Retains Robustness but Its Synthesis Declines After Exposure to a Mars-Like Environment Simulated Outside the International Space Station.</title>
        <authorList>
            <person name="Orlovska I."/>
            <person name="Podolich O."/>
            <person name="Kukharenko O."/>
            <person name="Zaets I."/>
            <person name="Reva O."/>
            <person name="Khirunenko L."/>
            <person name="Zmejkoski D."/>
            <person name="Rogalsky S."/>
            <person name="Barh D."/>
            <person name="Tiwari S."/>
            <person name="Kumavath R."/>
            <person name="Goes-Neto A."/>
            <person name="Azevedo V."/>
            <person name="Brenig B."/>
            <person name="Ghosh P."/>
            <person name="de Vera J.P."/>
            <person name="Kozyrovska N."/>
        </authorList>
    </citation>
    <scope>NUCLEOTIDE SEQUENCE [LARGE SCALE GENOMIC DNA]</scope>
    <source>
        <strain evidence="2 3">IMBG 311</strain>
    </source>
</reference>
<dbReference type="InterPro" id="IPR011008">
    <property type="entry name" value="Dimeric_a/b-barrel"/>
</dbReference>
<dbReference type="SUPFAM" id="SSF54909">
    <property type="entry name" value="Dimeric alpha+beta barrel"/>
    <property type="match status" value="1"/>
</dbReference>
<keyword evidence="3" id="KW-1185">Reference proteome</keyword>
<dbReference type="Proteomes" id="UP001519538">
    <property type="component" value="Unassembled WGS sequence"/>
</dbReference>
<comment type="caution">
    <text evidence="2">The sequence shown here is derived from an EMBL/GenBank/DDBJ whole genome shotgun (WGS) entry which is preliminary data.</text>
</comment>
<dbReference type="Pfam" id="PF07110">
    <property type="entry name" value="EthD"/>
    <property type="match status" value="1"/>
</dbReference>
<dbReference type="PANTHER" id="PTHR40260:SF2">
    <property type="entry name" value="BLR8190 PROTEIN"/>
    <property type="match status" value="1"/>
</dbReference>
<evidence type="ECO:0000259" key="1">
    <source>
        <dbReference type="Pfam" id="PF07110"/>
    </source>
</evidence>
<protein>
    <submittedName>
        <fullName evidence="2">EthD family reductase</fullName>
    </submittedName>
</protein>
<dbReference type="NCBIfam" id="TIGR02118">
    <property type="entry name" value="EthD family reductase"/>
    <property type="match status" value="1"/>
</dbReference>
<proteinExistence type="predicted"/>
<dbReference type="EMBL" id="JABLUU010000018">
    <property type="protein sequence ID" value="MBT0676407.1"/>
    <property type="molecule type" value="Genomic_DNA"/>
</dbReference>
<gene>
    <name evidence="2" type="ORF">HNO79_13575</name>
</gene>
<accession>A0ABS5SQ44</accession>
<feature type="domain" description="EthD" evidence="1">
    <location>
        <begin position="11"/>
        <end position="83"/>
    </location>
</feature>